<protein>
    <submittedName>
        <fullName evidence="1">Unannotated protein</fullName>
    </submittedName>
</protein>
<name>A0A6J6XA34_9ZZZZ</name>
<sequence length="237" mass="26873">MGTAHCGVVGPVYRRVHHHHLGRLAERHRQRIPQLSRHDELVHHGSDARVRRGRPGLWQGWRSVGAQASVRRRPLRGGRVCLAHRVLVEPAHDDSVSHAQRFGRCSNGPVNHGLYQSPLRARRASEAAELLEFRQRRSTSHRCRRWCSAGRRCWLASHLFCAGTAVPSWRRGGHVVAARHRPSSQREVRHRRVDHLGCRCLCVAGGYLAGFAMGMDKPAHPCVLCSQRRWPQAVHLD</sequence>
<organism evidence="1">
    <name type="scientific">freshwater metagenome</name>
    <dbReference type="NCBI Taxonomy" id="449393"/>
    <lineage>
        <taxon>unclassified sequences</taxon>
        <taxon>metagenomes</taxon>
        <taxon>ecological metagenomes</taxon>
    </lineage>
</organism>
<accession>A0A6J6XA34</accession>
<proteinExistence type="predicted"/>
<gene>
    <name evidence="1" type="ORF">UFOPK2992_00527</name>
</gene>
<dbReference type="AlphaFoldDB" id="A0A6J6XA34"/>
<reference evidence="1" key="1">
    <citation type="submission" date="2020-05" db="EMBL/GenBank/DDBJ databases">
        <authorList>
            <person name="Chiriac C."/>
            <person name="Salcher M."/>
            <person name="Ghai R."/>
            <person name="Kavagutti S V."/>
        </authorList>
    </citation>
    <scope>NUCLEOTIDE SEQUENCE</scope>
</reference>
<dbReference type="EMBL" id="CAFAAI010000070">
    <property type="protein sequence ID" value="CAB4792314.1"/>
    <property type="molecule type" value="Genomic_DNA"/>
</dbReference>
<evidence type="ECO:0000313" key="1">
    <source>
        <dbReference type="EMBL" id="CAB4792314.1"/>
    </source>
</evidence>